<dbReference type="InterPro" id="IPR024134">
    <property type="entry name" value="SOD_Cu/Zn_/chaperone"/>
</dbReference>
<evidence type="ECO:0000256" key="3">
    <source>
        <dbReference type="RuleBase" id="RU000393"/>
    </source>
</evidence>
<evidence type="ECO:0000259" key="6">
    <source>
        <dbReference type="Pfam" id="PF00080"/>
    </source>
</evidence>
<dbReference type="PANTHER" id="PTHR10003">
    <property type="entry name" value="SUPEROXIDE DISMUTASE CU-ZN -RELATED"/>
    <property type="match status" value="1"/>
</dbReference>
<name>A0A2W5XTL6_9MICO</name>
<organism evidence="7 8">
    <name type="scientific">Xylanimonas oleitrophica</name>
    <dbReference type="NCBI Taxonomy" id="2607479"/>
    <lineage>
        <taxon>Bacteria</taxon>
        <taxon>Bacillati</taxon>
        <taxon>Actinomycetota</taxon>
        <taxon>Actinomycetes</taxon>
        <taxon>Micrococcales</taxon>
        <taxon>Promicromonosporaceae</taxon>
        <taxon>Xylanimonas</taxon>
    </lineage>
</organism>
<feature type="domain" description="Superoxide dismutase copper/zinc binding" evidence="6">
    <location>
        <begin position="69"/>
        <end position="214"/>
    </location>
</feature>
<dbReference type="Gene3D" id="2.60.40.200">
    <property type="entry name" value="Superoxide dismutase, copper/zinc binding domain"/>
    <property type="match status" value="1"/>
</dbReference>
<proteinExistence type="inferred from homology"/>
<dbReference type="InterPro" id="IPR018152">
    <property type="entry name" value="SOD_Cu/Zn_BS"/>
</dbReference>
<dbReference type="EMBL" id="QKWH01000004">
    <property type="protein sequence ID" value="PZR53438.1"/>
    <property type="molecule type" value="Genomic_DNA"/>
</dbReference>
<dbReference type="InterPro" id="IPR001424">
    <property type="entry name" value="SOD_Cu_Zn_dom"/>
</dbReference>
<protein>
    <recommendedName>
        <fullName evidence="3">Superoxide dismutase [Cu-Zn]</fullName>
        <ecNumber evidence="3">1.15.1.1</ecNumber>
    </recommendedName>
</protein>
<keyword evidence="3" id="KW-0560">Oxidoreductase</keyword>
<evidence type="ECO:0000256" key="4">
    <source>
        <dbReference type="SAM" id="MobiDB-lite"/>
    </source>
</evidence>
<dbReference type="SUPFAM" id="SSF49329">
    <property type="entry name" value="Cu,Zn superoxide dismutase-like"/>
    <property type="match status" value="1"/>
</dbReference>
<comment type="similarity">
    <text evidence="1 3">Belongs to the Cu-Zn superoxide dismutase family.</text>
</comment>
<dbReference type="PROSITE" id="PS51257">
    <property type="entry name" value="PROKAR_LIPOPROTEIN"/>
    <property type="match status" value="1"/>
</dbReference>
<comment type="function">
    <text evidence="2">Destroys radicals which are normally produced within the cells and which are toxic to biological systems. May play a role in favoring mycobacterial survival in phagocytes.</text>
</comment>
<dbReference type="EC" id="1.15.1.1" evidence="3"/>
<dbReference type="Pfam" id="PF00080">
    <property type="entry name" value="Sod_Cu"/>
    <property type="match status" value="1"/>
</dbReference>
<feature type="region of interest" description="Disordered" evidence="4">
    <location>
        <begin position="106"/>
        <end position="138"/>
    </location>
</feature>
<comment type="cofactor">
    <cofactor evidence="3">
        <name>Zn(2+)</name>
        <dbReference type="ChEBI" id="CHEBI:29105"/>
    </cofactor>
    <text evidence="3">Binds 1 zinc ion per subunit.</text>
</comment>
<comment type="cofactor">
    <cofactor evidence="3">
        <name>Cu cation</name>
        <dbReference type="ChEBI" id="CHEBI:23378"/>
    </cofactor>
    <text evidence="3">Binds 1 copper ion per subunit.</text>
</comment>
<keyword evidence="8" id="KW-1185">Reference proteome</keyword>
<comment type="catalytic activity">
    <reaction evidence="3">
        <text>2 superoxide + 2 H(+) = H2O2 + O2</text>
        <dbReference type="Rhea" id="RHEA:20696"/>
        <dbReference type="ChEBI" id="CHEBI:15378"/>
        <dbReference type="ChEBI" id="CHEBI:15379"/>
        <dbReference type="ChEBI" id="CHEBI:16240"/>
        <dbReference type="ChEBI" id="CHEBI:18421"/>
        <dbReference type="EC" id="1.15.1.1"/>
    </reaction>
</comment>
<feature type="signal peptide" evidence="5">
    <location>
        <begin position="1"/>
        <end position="25"/>
    </location>
</feature>
<reference evidence="7 8" key="1">
    <citation type="submission" date="2018-06" db="EMBL/GenBank/DDBJ databases">
        <title>Whole genome sequencing of a novel hydrocarbon degrading bacterial strain, PW21 isolated from oil contaminated produced water sample.</title>
        <authorList>
            <person name="Nagkirti P."/>
            <person name="Shaikh A."/>
            <person name="Gowdaman V."/>
            <person name="Engineer A.E."/>
            <person name="Dagar S."/>
            <person name="Dhakephalkar P.K."/>
        </authorList>
    </citation>
    <scope>NUCLEOTIDE SEQUENCE [LARGE SCALE GENOMIC DNA]</scope>
    <source>
        <strain evidence="7 8">PW21</strain>
    </source>
</reference>
<evidence type="ECO:0000256" key="2">
    <source>
        <dbReference type="ARBA" id="ARBA00024900"/>
    </source>
</evidence>
<gene>
    <name evidence="7" type="ORF">DNL40_07985</name>
</gene>
<dbReference type="RefSeq" id="WP_111250717.1">
    <property type="nucleotide sequence ID" value="NZ_QKWH01000004.1"/>
</dbReference>
<evidence type="ECO:0000313" key="7">
    <source>
        <dbReference type="EMBL" id="PZR53438.1"/>
    </source>
</evidence>
<accession>A0A2W5XTL6</accession>
<dbReference type="CDD" id="cd00305">
    <property type="entry name" value="Cu-Zn_Superoxide_Dismutase"/>
    <property type="match status" value="1"/>
</dbReference>
<keyword evidence="3" id="KW-0479">Metal-binding</keyword>
<dbReference type="AlphaFoldDB" id="A0A2W5XTL6"/>
<keyword evidence="3" id="KW-0186">Copper</keyword>
<dbReference type="InterPro" id="IPR036423">
    <property type="entry name" value="SOD-like_Cu/Zn_dom_sf"/>
</dbReference>
<dbReference type="Proteomes" id="UP000248783">
    <property type="component" value="Unassembled WGS sequence"/>
</dbReference>
<evidence type="ECO:0000256" key="1">
    <source>
        <dbReference type="ARBA" id="ARBA00010457"/>
    </source>
</evidence>
<keyword evidence="5" id="KW-0732">Signal</keyword>
<feature type="region of interest" description="Disordered" evidence="4">
    <location>
        <begin position="185"/>
        <end position="206"/>
    </location>
</feature>
<keyword evidence="3" id="KW-0862">Zinc</keyword>
<dbReference type="GO" id="GO:0004784">
    <property type="term" value="F:superoxide dismutase activity"/>
    <property type="evidence" value="ECO:0007669"/>
    <property type="project" value="UniProtKB-EC"/>
</dbReference>
<evidence type="ECO:0000256" key="5">
    <source>
        <dbReference type="SAM" id="SignalP"/>
    </source>
</evidence>
<dbReference type="GO" id="GO:0005507">
    <property type="term" value="F:copper ion binding"/>
    <property type="evidence" value="ECO:0007669"/>
    <property type="project" value="InterPro"/>
</dbReference>
<sequence>MRHLRPLGPTTAVAAVAALTLAGCAAGGATSESDATAETDLTAPTEAPAASGAVMAHATLTDVSGDDVGMVTFTQADGVTEVSVEVEGLDPGFYAFHVHAVGLCEPESSPPDDPSQTGAFLSAGGHLGADDDDHGAHAGDLPPIYVTEDGEGSLVTRTDRLTQDELFDDDGSAVMVHAGRDNFANVPERYAPDGPDEDTLATGDAGDRIACGVVE</sequence>
<evidence type="ECO:0000313" key="8">
    <source>
        <dbReference type="Proteomes" id="UP000248783"/>
    </source>
</evidence>
<feature type="chain" id="PRO_5039013399" description="Superoxide dismutase [Cu-Zn]" evidence="5">
    <location>
        <begin position="26"/>
        <end position="215"/>
    </location>
</feature>
<comment type="caution">
    <text evidence="7">The sequence shown here is derived from an EMBL/GenBank/DDBJ whole genome shotgun (WGS) entry which is preliminary data.</text>
</comment>
<dbReference type="PROSITE" id="PS00332">
    <property type="entry name" value="SOD_CU_ZN_2"/>
    <property type="match status" value="1"/>
</dbReference>